<organism evidence="4 5">
    <name type="scientific">Pyrenophora tritici-repentis</name>
    <dbReference type="NCBI Taxonomy" id="45151"/>
    <lineage>
        <taxon>Eukaryota</taxon>
        <taxon>Fungi</taxon>
        <taxon>Dikarya</taxon>
        <taxon>Ascomycota</taxon>
        <taxon>Pezizomycotina</taxon>
        <taxon>Dothideomycetes</taxon>
        <taxon>Pleosporomycetidae</taxon>
        <taxon>Pleosporales</taxon>
        <taxon>Pleosporineae</taxon>
        <taxon>Pleosporaceae</taxon>
        <taxon>Pyrenophora</taxon>
    </lineage>
</organism>
<keyword evidence="5" id="KW-1185">Reference proteome</keyword>
<dbReference type="GO" id="GO:0008270">
    <property type="term" value="F:zinc ion binding"/>
    <property type="evidence" value="ECO:0007669"/>
    <property type="project" value="UniProtKB-KW"/>
</dbReference>
<accession>A0A922NNM4</accession>
<protein>
    <submittedName>
        <fullName evidence="4">Ring finger domain containing protein</fullName>
    </submittedName>
</protein>
<dbReference type="Gene3D" id="3.30.40.10">
    <property type="entry name" value="Zinc/RING finger domain, C3HC4 (zinc finger)"/>
    <property type="match status" value="1"/>
</dbReference>
<reference evidence="5" key="1">
    <citation type="journal article" date="2022" name="Microb. Genom.">
        <title>A global pangenome for the wheat fungal pathogen Pyrenophora tritici-repentis and prediction of effector protein structural homology.</title>
        <authorList>
            <person name="Moolhuijzen P.M."/>
            <person name="See P.T."/>
            <person name="Shi G."/>
            <person name="Powell H.R."/>
            <person name="Cockram J."/>
            <person name="Jorgensen L.N."/>
            <person name="Benslimane H."/>
            <person name="Strelkov S.E."/>
            <person name="Turner J."/>
            <person name="Liu Z."/>
            <person name="Moffat C.S."/>
        </authorList>
    </citation>
    <scope>NUCLEOTIDE SEQUENCE [LARGE SCALE GENOMIC DNA]</scope>
</reference>
<sequence length="298" mass="33157">MSYHPDSTTRDIFIREHIPRRKGYQGICSICQQLYSRRHKLVQISGHPQCHCLFGKNCLLKWLGSGIAASNTCPDCKAVLYNANGDEVNVEEGESGSEDGSEDELTIPARGRPKGNLVRQLYRRRSHAPSPSPSRGPASSANATPSHTYNLRPRPILPPPSSSTPSPLLQTHLNHTLRSSPSTTTLPAFLHTLAYDLTITTLVDDLWTGTWDLVAESRELTPDNATRSRSTTRAQLIMLVLDVWPFGEEVWPAVLERLVVRARKMMQKHRNGEDGGFDAEAELRAEREDVRLAVGYGV</sequence>
<evidence type="ECO:0000313" key="5">
    <source>
        <dbReference type="Proteomes" id="UP000249757"/>
    </source>
</evidence>
<evidence type="ECO:0000256" key="1">
    <source>
        <dbReference type="PROSITE-ProRule" id="PRU00175"/>
    </source>
</evidence>
<dbReference type="Proteomes" id="UP000249757">
    <property type="component" value="Unassembled WGS sequence"/>
</dbReference>
<evidence type="ECO:0000313" key="4">
    <source>
        <dbReference type="EMBL" id="KAI1517291.1"/>
    </source>
</evidence>
<dbReference type="OrthoDB" id="3946702at2759"/>
<evidence type="ECO:0000259" key="3">
    <source>
        <dbReference type="PROSITE" id="PS50089"/>
    </source>
</evidence>
<feature type="domain" description="RING-type" evidence="3">
    <location>
        <begin position="28"/>
        <end position="77"/>
    </location>
</feature>
<feature type="compositionally biased region" description="Low complexity" evidence="2">
    <location>
        <begin position="133"/>
        <end position="143"/>
    </location>
</feature>
<dbReference type="AlphaFoldDB" id="A0A922NNM4"/>
<keyword evidence="1" id="KW-0863">Zinc-finger</keyword>
<name>A0A922NNM4_9PLEO</name>
<dbReference type="PROSITE" id="PS50089">
    <property type="entry name" value="ZF_RING_2"/>
    <property type="match status" value="1"/>
</dbReference>
<keyword evidence="1" id="KW-0479">Metal-binding</keyword>
<keyword evidence="1" id="KW-0862">Zinc</keyword>
<gene>
    <name evidence="4" type="ORF">Ptr86124_004228</name>
</gene>
<evidence type="ECO:0000256" key="2">
    <source>
        <dbReference type="SAM" id="MobiDB-lite"/>
    </source>
</evidence>
<feature type="compositionally biased region" description="Acidic residues" evidence="2">
    <location>
        <begin position="89"/>
        <end position="105"/>
    </location>
</feature>
<dbReference type="InterPro" id="IPR013083">
    <property type="entry name" value="Znf_RING/FYVE/PHD"/>
</dbReference>
<feature type="region of interest" description="Disordered" evidence="2">
    <location>
        <begin position="89"/>
        <end position="168"/>
    </location>
</feature>
<proteinExistence type="predicted"/>
<dbReference type="EMBL" id="NRDI02000004">
    <property type="protein sequence ID" value="KAI1517291.1"/>
    <property type="molecule type" value="Genomic_DNA"/>
</dbReference>
<dbReference type="SUPFAM" id="SSF57850">
    <property type="entry name" value="RING/U-box"/>
    <property type="match status" value="1"/>
</dbReference>
<dbReference type="InterPro" id="IPR001841">
    <property type="entry name" value="Znf_RING"/>
</dbReference>
<comment type="caution">
    <text evidence="4">The sequence shown here is derived from an EMBL/GenBank/DDBJ whole genome shotgun (WGS) entry which is preliminary data.</text>
</comment>